<dbReference type="SUPFAM" id="SSF160088">
    <property type="entry name" value="NRDP1 C-terminal domain-like"/>
    <property type="match status" value="1"/>
</dbReference>
<protein>
    <recommendedName>
        <fullName evidence="4">E3 ubiquitin-protein ligase NRDP1</fullName>
        <ecNumber evidence="3">2.3.2.27</ecNumber>
    </recommendedName>
    <alternativeName>
        <fullName evidence="10">RING finger protein 41</fullName>
    </alternativeName>
    <alternativeName>
        <fullName evidence="11">RING-type E3 ubiquitin transferase NRDP1</fullName>
    </alternativeName>
</protein>
<dbReference type="GO" id="GO:0008270">
    <property type="term" value="F:zinc ion binding"/>
    <property type="evidence" value="ECO:0007669"/>
    <property type="project" value="UniProtKB-KW"/>
</dbReference>
<evidence type="ECO:0000256" key="1">
    <source>
        <dbReference type="ARBA" id="ARBA00000900"/>
    </source>
</evidence>
<keyword evidence="9" id="KW-0862">Zinc</keyword>
<evidence type="ECO:0000256" key="9">
    <source>
        <dbReference type="ARBA" id="ARBA00022833"/>
    </source>
</evidence>
<keyword evidence="16" id="KW-1185">Reference proteome</keyword>
<evidence type="ECO:0000256" key="6">
    <source>
        <dbReference type="ARBA" id="ARBA00022723"/>
    </source>
</evidence>
<dbReference type="GO" id="GO:0016567">
    <property type="term" value="P:protein ubiquitination"/>
    <property type="evidence" value="ECO:0007669"/>
    <property type="project" value="InterPro"/>
</dbReference>
<gene>
    <name evidence="15" type="ORF">PVAND_010293</name>
</gene>
<evidence type="ECO:0000256" key="5">
    <source>
        <dbReference type="ARBA" id="ARBA00022679"/>
    </source>
</evidence>
<dbReference type="InterPro" id="IPR003613">
    <property type="entry name" value="Ubox_domain"/>
</dbReference>
<dbReference type="EMBL" id="JADBJN010000001">
    <property type="protein sequence ID" value="KAG5680808.1"/>
    <property type="molecule type" value="Genomic_DNA"/>
</dbReference>
<evidence type="ECO:0000256" key="13">
    <source>
        <dbReference type="SAM" id="Coils"/>
    </source>
</evidence>
<evidence type="ECO:0000256" key="4">
    <source>
        <dbReference type="ARBA" id="ARBA00015711"/>
    </source>
</evidence>
<dbReference type="SUPFAM" id="SSF49599">
    <property type="entry name" value="TRAF domain-like"/>
    <property type="match status" value="1"/>
</dbReference>
<proteinExistence type="predicted"/>
<dbReference type="OrthoDB" id="1630758at2759"/>
<dbReference type="Pfam" id="PF08941">
    <property type="entry name" value="USP8_interact"/>
    <property type="match status" value="1"/>
</dbReference>
<keyword evidence="8" id="KW-0833">Ubl conjugation pathway</keyword>
<dbReference type="GO" id="GO:0061630">
    <property type="term" value="F:ubiquitin protein ligase activity"/>
    <property type="evidence" value="ECO:0007669"/>
    <property type="project" value="UniProtKB-EC"/>
</dbReference>
<comment type="caution">
    <text evidence="15">The sequence shown here is derived from an EMBL/GenBank/DDBJ whole genome shotgun (WGS) entry which is preliminary data.</text>
</comment>
<dbReference type="AlphaFoldDB" id="A0A9J6CG79"/>
<dbReference type="SMART" id="SM00504">
    <property type="entry name" value="Ubox"/>
    <property type="match status" value="1"/>
</dbReference>
<evidence type="ECO:0000313" key="16">
    <source>
        <dbReference type="Proteomes" id="UP001107558"/>
    </source>
</evidence>
<keyword evidence="5" id="KW-0808">Transferase</keyword>
<comment type="pathway">
    <text evidence="2">Protein modification; protein ubiquitination.</text>
</comment>
<feature type="coiled-coil region" evidence="13">
    <location>
        <begin position="136"/>
        <end position="170"/>
    </location>
</feature>
<dbReference type="PROSITE" id="PS50089">
    <property type="entry name" value="ZF_RING_2"/>
    <property type="match status" value="1"/>
</dbReference>
<evidence type="ECO:0000256" key="10">
    <source>
        <dbReference type="ARBA" id="ARBA00030556"/>
    </source>
</evidence>
<dbReference type="SMART" id="SM00184">
    <property type="entry name" value="RING"/>
    <property type="match status" value="1"/>
</dbReference>
<dbReference type="Gene3D" id="3.30.40.10">
    <property type="entry name" value="Zinc/RING finger domain, C3HC4 (zinc finger)"/>
    <property type="match status" value="2"/>
</dbReference>
<reference evidence="15" key="1">
    <citation type="submission" date="2021-03" db="EMBL/GenBank/DDBJ databases">
        <title>Chromosome level genome of the anhydrobiotic midge Polypedilum vanderplanki.</title>
        <authorList>
            <person name="Yoshida Y."/>
            <person name="Kikawada T."/>
            <person name="Gusev O."/>
        </authorList>
    </citation>
    <scope>NUCLEOTIDE SEQUENCE</scope>
    <source>
        <strain evidence="15">NIAS01</strain>
        <tissue evidence="15">Whole body or cell culture</tissue>
    </source>
</reference>
<evidence type="ECO:0000256" key="7">
    <source>
        <dbReference type="ARBA" id="ARBA00022771"/>
    </source>
</evidence>
<dbReference type="GO" id="GO:0043122">
    <property type="term" value="P:regulation of canonical NF-kappaB signal transduction"/>
    <property type="evidence" value="ECO:0007669"/>
    <property type="project" value="TreeGrafter"/>
</dbReference>
<feature type="domain" description="RING-type" evidence="14">
    <location>
        <begin position="19"/>
        <end position="58"/>
    </location>
</feature>
<name>A0A9J6CG79_POLVA</name>
<accession>A0A9J6CG79</accession>
<dbReference type="SUPFAM" id="SSF57850">
    <property type="entry name" value="RING/U-box"/>
    <property type="match status" value="1"/>
</dbReference>
<dbReference type="PANTHER" id="PTHR10131">
    <property type="entry name" value="TNF RECEPTOR ASSOCIATED FACTOR"/>
    <property type="match status" value="1"/>
</dbReference>
<dbReference type="InterPro" id="IPR015036">
    <property type="entry name" value="NRDP1"/>
</dbReference>
<dbReference type="InterPro" id="IPR037255">
    <property type="entry name" value="NRDP1_C"/>
</dbReference>
<evidence type="ECO:0000256" key="3">
    <source>
        <dbReference type="ARBA" id="ARBA00012483"/>
    </source>
</evidence>
<keyword evidence="13" id="KW-0175">Coiled coil</keyword>
<dbReference type="EC" id="2.3.2.27" evidence="3"/>
<dbReference type="Pfam" id="PF13923">
    <property type="entry name" value="zf-C3HC4_2"/>
    <property type="match status" value="1"/>
</dbReference>
<dbReference type="InterPro" id="IPR001841">
    <property type="entry name" value="Znf_RING"/>
</dbReference>
<evidence type="ECO:0000259" key="14">
    <source>
        <dbReference type="PROSITE" id="PS50089"/>
    </source>
</evidence>
<dbReference type="CDD" id="cd16634">
    <property type="entry name" value="mRING-HC-C3HC3D_Nrdp1"/>
    <property type="match status" value="1"/>
</dbReference>
<evidence type="ECO:0000256" key="2">
    <source>
        <dbReference type="ARBA" id="ARBA00004906"/>
    </source>
</evidence>
<dbReference type="PROSITE" id="PS00518">
    <property type="entry name" value="ZF_RING_1"/>
    <property type="match status" value="1"/>
</dbReference>
<sequence>MGFEVVRFEGGNVDEELICPICSQVLEEPVQVVTCEHAFCQACIHEWLSRQPTCPVDRQSITTANLRSVPRILRNLLSRLNITCDNAMYGCNQVLKLDALQSHLDECEHNPKRPIGCENGCGFVIPKDEFKDHNCVRELRTLCHQQQQKLTELKTEVADQNITINELKRELNLIKDFMRAMRVSNPAMRAIADQMERDEVLRWSNSLPRARVTRWGGMISTPDDSLQMMVKRALSESGCPPHIIEDLMENCHERRWPRGLSSLETRQNNRRIYDNYVCRRVPNKQAVLVLPCDNSHMSEDVMVEPGLVMIFAHGIE</sequence>
<dbReference type="InterPro" id="IPR017907">
    <property type="entry name" value="Znf_RING_CS"/>
</dbReference>
<dbReference type="InterPro" id="IPR013083">
    <property type="entry name" value="Znf_RING/FYVE/PHD"/>
</dbReference>
<keyword evidence="7 12" id="KW-0863">Zinc-finger</keyword>
<keyword evidence="6" id="KW-0479">Metal-binding</keyword>
<evidence type="ECO:0000313" key="15">
    <source>
        <dbReference type="EMBL" id="KAG5680808.1"/>
    </source>
</evidence>
<comment type="catalytic activity">
    <reaction evidence="1">
        <text>S-ubiquitinyl-[E2 ubiquitin-conjugating enzyme]-L-cysteine + [acceptor protein]-L-lysine = [E2 ubiquitin-conjugating enzyme]-L-cysteine + N(6)-ubiquitinyl-[acceptor protein]-L-lysine.</text>
        <dbReference type="EC" id="2.3.2.27"/>
    </reaction>
</comment>
<dbReference type="Proteomes" id="UP001107558">
    <property type="component" value="Chromosome 1"/>
</dbReference>
<organism evidence="15 16">
    <name type="scientific">Polypedilum vanderplanki</name>
    <name type="common">Sleeping chironomid midge</name>
    <dbReference type="NCBI Taxonomy" id="319348"/>
    <lineage>
        <taxon>Eukaryota</taxon>
        <taxon>Metazoa</taxon>
        <taxon>Ecdysozoa</taxon>
        <taxon>Arthropoda</taxon>
        <taxon>Hexapoda</taxon>
        <taxon>Insecta</taxon>
        <taxon>Pterygota</taxon>
        <taxon>Neoptera</taxon>
        <taxon>Endopterygota</taxon>
        <taxon>Diptera</taxon>
        <taxon>Nematocera</taxon>
        <taxon>Chironomoidea</taxon>
        <taxon>Chironomidae</taxon>
        <taxon>Chironominae</taxon>
        <taxon>Polypedilum</taxon>
        <taxon>Polypedilum</taxon>
    </lineage>
</organism>
<evidence type="ECO:0000256" key="11">
    <source>
        <dbReference type="ARBA" id="ARBA00031762"/>
    </source>
</evidence>
<dbReference type="PANTHER" id="PTHR10131:SF157">
    <property type="entry name" value="RECEPTOR-ASSOCIATED FACTOR, PUTATIVE-RELATED"/>
    <property type="match status" value="1"/>
</dbReference>
<evidence type="ECO:0000256" key="8">
    <source>
        <dbReference type="ARBA" id="ARBA00022786"/>
    </source>
</evidence>
<evidence type="ECO:0000256" key="12">
    <source>
        <dbReference type="PROSITE-ProRule" id="PRU00175"/>
    </source>
</evidence>